<dbReference type="InterPro" id="IPR005467">
    <property type="entry name" value="His_kinase_dom"/>
</dbReference>
<dbReference type="Proteomes" id="UP000320179">
    <property type="component" value="Chromosome"/>
</dbReference>
<keyword evidence="5" id="KW-0808">Transferase</keyword>
<dbReference type="SUPFAM" id="SSF55874">
    <property type="entry name" value="ATPase domain of HSP90 chaperone/DNA topoisomerase II/histidine kinase"/>
    <property type="match status" value="1"/>
</dbReference>
<dbReference type="Pfam" id="PF00672">
    <property type="entry name" value="HAMP"/>
    <property type="match status" value="1"/>
</dbReference>
<dbReference type="SMART" id="SM00387">
    <property type="entry name" value="HATPase_c"/>
    <property type="match status" value="1"/>
</dbReference>
<evidence type="ECO:0000256" key="8">
    <source>
        <dbReference type="ARBA" id="ARBA00022989"/>
    </source>
</evidence>
<dbReference type="Gene3D" id="3.30.565.10">
    <property type="entry name" value="Histidine kinase-like ATPase, C-terminal domain"/>
    <property type="match status" value="1"/>
</dbReference>
<dbReference type="SUPFAM" id="SSF47384">
    <property type="entry name" value="Homodimeric domain of signal transducing histidine kinase"/>
    <property type="match status" value="1"/>
</dbReference>
<keyword evidence="7 14" id="KW-0418">Kinase</keyword>
<evidence type="ECO:0000256" key="3">
    <source>
        <dbReference type="ARBA" id="ARBA00012438"/>
    </source>
</evidence>
<dbReference type="AlphaFoldDB" id="A0AAE6KSX3"/>
<keyword evidence="4" id="KW-0597">Phosphoprotein</keyword>
<dbReference type="CDD" id="cd06225">
    <property type="entry name" value="HAMP"/>
    <property type="match status" value="1"/>
</dbReference>
<evidence type="ECO:0000256" key="6">
    <source>
        <dbReference type="ARBA" id="ARBA00022692"/>
    </source>
</evidence>
<dbReference type="InterPro" id="IPR036890">
    <property type="entry name" value="HATPase_C_sf"/>
</dbReference>
<dbReference type="InterPro" id="IPR036097">
    <property type="entry name" value="HisK_dim/P_sf"/>
</dbReference>
<dbReference type="Pfam" id="PF02518">
    <property type="entry name" value="HATPase_c"/>
    <property type="match status" value="1"/>
</dbReference>
<evidence type="ECO:0000313" key="14">
    <source>
        <dbReference type="EMBL" id="QDE68753.1"/>
    </source>
</evidence>
<sequence length="513" mass="55663">MKLRLRLALTVVAVSVPMVASVGYVQHSLRQRNQAEVLEASTLARIQAGARERCEAQPATWGARRGPRPPAFQGNSEGPPRTADGRPAAPGEAEPPWREEGPRGGGPLAPARPPRMDRPGPNGPWPMGVAHFAYGAGLESLNPDAPVLSESVRREAQEGRATVVRRTARDGESVLDVLIRMPWEEGPCAFILARRIEPRGPPLGGIPPPEVLGVPLLAVLVMALALGPVVRRVRQLTAEVRASANSRYVEPVLVRGHDEVAELARAFQEARAEIQSQLSQQEAREQALRDFLANTTHDVMTPLTVLQGHLSGLQQRLSRGEPLESSVVGDAMGEAHYIASLVHNLAAAARLEAGRPQVQWAEVDLNAAVSRVLGRHQPIARQQRISLESGVPETAVWVHGDVTLIEQAVSNIVFNGIHHGREEGHVAVVLEHSRDQRFRLRVIDDGPGISEEERARLMERRFRGNAARTRGLQGQGLGLHITHHVAQVHGWTLSLAPSEYGGLEVVLEGASSH</sequence>
<dbReference type="EMBL" id="CP017174">
    <property type="protein sequence ID" value="QDE68753.1"/>
    <property type="molecule type" value="Genomic_DNA"/>
</dbReference>
<dbReference type="InterPro" id="IPR003661">
    <property type="entry name" value="HisK_dim/P_dom"/>
</dbReference>
<evidence type="ECO:0000259" key="12">
    <source>
        <dbReference type="PROSITE" id="PS50109"/>
    </source>
</evidence>
<feature type="domain" description="HAMP" evidence="13">
    <location>
        <begin position="227"/>
        <end position="279"/>
    </location>
</feature>
<evidence type="ECO:0000256" key="5">
    <source>
        <dbReference type="ARBA" id="ARBA00022679"/>
    </source>
</evidence>
<dbReference type="GO" id="GO:0016020">
    <property type="term" value="C:membrane"/>
    <property type="evidence" value="ECO:0007669"/>
    <property type="project" value="UniProtKB-SubCell"/>
</dbReference>
<feature type="region of interest" description="Disordered" evidence="11">
    <location>
        <begin position="49"/>
        <end position="123"/>
    </location>
</feature>
<comment type="subcellular location">
    <subcellularLocation>
        <location evidence="2">Membrane</location>
    </subcellularLocation>
</comment>
<dbReference type="InterPro" id="IPR003594">
    <property type="entry name" value="HATPase_dom"/>
</dbReference>
<keyword evidence="9" id="KW-0902">Two-component regulatory system</keyword>
<keyword evidence="8" id="KW-1133">Transmembrane helix</keyword>
<keyword evidence="6" id="KW-0812">Transmembrane</keyword>
<dbReference type="PROSITE" id="PS50885">
    <property type="entry name" value="HAMP"/>
    <property type="match status" value="1"/>
</dbReference>
<dbReference type="InterPro" id="IPR004358">
    <property type="entry name" value="Sig_transdc_His_kin-like_C"/>
</dbReference>
<evidence type="ECO:0000256" key="9">
    <source>
        <dbReference type="ARBA" id="ARBA00023012"/>
    </source>
</evidence>
<protein>
    <recommendedName>
        <fullName evidence="3">histidine kinase</fullName>
        <ecNumber evidence="3">2.7.13.3</ecNumber>
    </recommendedName>
</protein>
<dbReference type="EC" id="2.7.13.3" evidence="3"/>
<dbReference type="SMART" id="SM00388">
    <property type="entry name" value="HisKA"/>
    <property type="match status" value="1"/>
</dbReference>
<name>A0AAE6KSX3_MYXXA</name>
<dbReference type="GO" id="GO:0000155">
    <property type="term" value="F:phosphorelay sensor kinase activity"/>
    <property type="evidence" value="ECO:0007669"/>
    <property type="project" value="InterPro"/>
</dbReference>
<evidence type="ECO:0000313" key="15">
    <source>
        <dbReference type="Proteomes" id="UP000320179"/>
    </source>
</evidence>
<accession>A0AAE6KSX3</accession>
<feature type="compositionally biased region" description="Low complexity" evidence="11">
    <location>
        <begin position="85"/>
        <end position="94"/>
    </location>
</feature>
<dbReference type="PANTHER" id="PTHR45436">
    <property type="entry name" value="SENSOR HISTIDINE KINASE YKOH"/>
    <property type="match status" value="1"/>
</dbReference>
<dbReference type="Gene3D" id="6.10.340.10">
    <property type="match status" value="1"/>
</dbReference>
<dbReference type="Gene3D" id="1.10.287.130">
    <property type="match status" value="1"/>
</dbReference>
<proteinExistence type="predicted"/>
<organism evidence="14 15">
    <name type="scientific">Myxococcus xanthus</name>
    <dbReference type="NCBI Taxonomy" id="34"/>
    <lineage>
        <taxon>Bacteria</taxon>
        <taxon>Pseudomonadati</taxon>
        <taxon>Myxococcota</taxon>
        <taxon>Myxococcia</taxon>
        <taxon>Myxococcales</taxon>
        <taxon>Cystobacterineae</taxon>
        <taxon>Myxococcaceae</taxon>
        <taxon>Myxococcus</taxon>
    </lineage>
</organism>
<keyword evidence="10" id="KW-0472">Membrane</keyword>
<evidence type="ECO:0000256" key="2">
    <source>
        <dbReference type="ARBA" id="ARBA00004370"/>
    </source>
</evidence>
<gene>
    <name evidence="14" type="ORF">BHS09_18185</name>
</gene>
<dbReference type="Pfam" id="PF00512">
    <property type="entry name" value="HisKA"/>
    <property type="match status" value="1"/>
</dbReference>
<reference evidence="14 15" key="1">
    <citation type="journal article" date="2019" name="Science">
        <title>Social genes are selection hotspots in kin groups of a soil microbe.</title>
        <authorList>
            <person name="Wielgoss S."/>
            <person name="Wolfensberger R."/>
            <person name="Sun L."/>
            <person name="Fiegna F."/>
            <person name="Velicer G.J."/>
        </authorList>
    </citation>
    <scope>NUCLEOTIDE SEQUENCE [LARGE SCALE GENOMIC DNA]</scope>
    <source>
        <strain evidence="14 15">MC3.5.9c15</strain>
    </source>
</reference>
<dbReference type="PROSITE" id="PS50109">
    <property type="entry name" value="HIS_KIN"/>
    <property type="match status" value="1"/>
</dbReference>
<comment type="catalytic activity">
    <reaction evidence="1">
        <text>ATP + protein L-histidine = ADP + protein N-phospho-L-histidine.</text>
        <dbReference type="EC" id="2.7.13.3"/>
    </reaction>
</comment>
<dbReference type="RefSeq" id="WP_140798481.1">
    <property type="nucleotide sequence ID" value="NZ_CP017169.1"/>
</dbReference>
<evidence type="ECO:0000256" key="4">
    <source>
        <dbReference type="ARBA" id="ARBA00022553"/>
    </source>
</evidence>
<evidence type="ECO:0000256" key="10">
    <source>
        <dbReference type="ARBA" id="ARBA00023136"/>
    </source>
</evidence>
<dbReference type="CDD" id="cd00082">
    <property type="entry name" value="HisKA"/>
    <property type="match status" value="1"/>
</dbReference>
<dbReference type="InterPro" id="IPR003660">
    <property type="entry name" value="HAMP_dom"/>
</dbReference>
<evidence type="ECO:0000259" key="13">
    <source>
        <dbReference type="PROSITE" id="PS50885"/>
    </source>
</evidence>
<evidence type="ECO:0000256" key="11">
    <source>
        <dbReference type="SAM" id="MobiDB-lite"/>
    </source>
</evidence>
<evidence type="ECO:0000256" key="7">
    <source>
        <dbReference type="ARBA" id="ARBA00022777"/>
    </source>
</evidence>
<evidence type="ECO:0000256" key="1">
    <source>
        <dbReference type="ARBA" id="ARBA00000085"/>
    </source>
</evidence>
<dbReference type="InterPro" id="IPR050428">
    <property type="entry name" value="TCS_sensor_his_kinase"/>
</dbReference>
<dbReference type="PRINTS" id="PR00344">
    <property type="entry name" value="BCTRLSENSOR"/>
</dbReference>
<feature type="domain" description="Histidine kinase" evidence="12">
    <location>
        <begin position="294"/>
        <end position="513"/>
    </location>
</feature>
<dbReference type="PANTHER" id="PTHR45436:SF5">
    <property type="entry name" value="SENSOR HISTIDINE KINASE TRCS"/>
    <property type="match status" value="1"/>
</dbReference>
<dbReference type="SMART" id="SM00304">
    <property type="entry name" value="HAMP"/>
    <property type="match status" value="1"/>
</dbReference>